<reference evidence="3 4" key="1">
    <citation type="submission" date="2019-01" db="EMBL/GenBank/DDBJ databases">
        <title>A draft genome assembly of the solar-powered sea slug Elysia chlorotica.</title>
        <authorList>
            <person name="Cai H."/>
            <person name="Li Q."/>
            <person name="Fang X."/>
            <person name="Li J."/>
            <person name="Curtis N.E."/>
            <person name="Altenburger A."/>
            <person name="Shibata T."/>
            <person name="Feng M."/>
            <person name="Maeda T."/>
            <person name="Schwartz J.A."/>
            <person name="Shigenobu S."/>
            <person name="Lundholm N."/>
            <person name="Nishiyama T."/>
            <person name="Yang H."/>
            <person name="Hasebe M."/>
            <person name="Li S."/>
            <person name="Pierce S.K."/>
            <person name="Wang J."/>
        </authorList>
    </citation>
    <scope>NUCLEOTIDE SEQUENCE [LARGE SCALE GENOMIC DNA]</scope>
    <source>
        <strain evidence="3">EC2010</strain>
        <tissue evidence="3">Whole organism of an adult</tissue>
    </source>
</reference>
<dbReference type="STRING" id="188477.A0A3S1HYU2"/>
<evidence type="ECO:0000313" key="3">
    <source>
        <dbReference type="EMBL" id="RUS88867.1"/>
    </source>
</evidence>
<comment type="caution">
    <text evidence="3">The sequence shown here is derived from an EMBL/GenBank/DDBJ whole genome shotgun (WGS) entry which is preliminary data.</text>
</comment>
<dbReference type="InterPro" id="IPR011990">
    <property type="entry name" value="TPR-like_helical_dom_sf"/>
</dbReference>
<name>A0A3S1HYU2_ELYCH</name>
<sequence length="370" mass="41413">MAGRGLVEGECGGPNSLVKLSSHFTQDRGFKQEGYGSARFPPPKPFEINRPLAQASTDDLVSEYLSGQQTAMAPQTFHMGSLLQEMREIEGAEMVHAPQRAPGIAELVSGGNWAEDFLNSSVRADQSKVGPSASGDVWSSEFHQISQKPEEIKWAHDYLEGTEREGSQQEHIWSNEFEGQLLDDIKWVDDFAKEKTGEETDKELQQTAKALLGTVTDPKINETEFMKFVQKIGDGGVSIKDNQVTENPSSDVAEEWVDAFTKDGMATSQPLTEEWYREFSSASQDQTEKSFWDDLQKQWEGVKDEHGNPWLSEYESSSKAFNDYEFEKENPLLDHQNALEEGKKKHAEGDIPNAVLLFEAAVQQEPNNAE</sequence>
<dbReference type="SUPFAM" id="SSF48452">
    <property type="entry name" value="TPR-like"/>
    <property type="match status" value="1"/>
</dbReference>
<dbReference type="PANTHER" id="PTHR10130:SF0">
    <property type="entry name" value="GH08708P"/>
    <property type="match status" value="1"/>
</dbReference>
<evidence type="ECO:0008006" key="5">
    <source>
        <dbReference type="Google" id="ProtNLM"/>
    </source>
</evidence>
<accession>A0A3S1HYU2</accession>
<dbReference type="GO" id="GO:0005052">
    <property type="term" value="F:peroxisome matrix targeting signal-1 binding"/>
    <property type="evidence" value="ECO:0007669"/>
    <property type="project" value="TreeGrafter"/>
</dbReference>
<keyword evidence="4" id="KW-1185">Reference proteome</keyword>
<gene>
    <name evidence="3" type="ORF">EGW08_003412</name>
</gene>
<dbReference type="GO" id="GO:0005778">
    <property type="term" value="C:peroxisomal membrane"/>
    <property type="evidence" value="ECO:0007669"/>
    <property type="project" value="TreeGrafter"/>
</dbReference>
<dbReference type="EMBL" id="RQTK01000072">
    <property type="protein sequence ID" value="RUS88867.1"/>
    <property type="molecule type" value="Genomic_DNA"/>
</dbReference>
<proteinExistence type="predicted"/>
<protein>
    <recommendedName>
        <fullName evidence="5">Peroxisomal targeting signal 1 receptor</fullName>
    </recommendedName>
</protein>
<dbReference type="PANTHER" id="PTHR10130">
    <property type="entry name" value="PEROXISOMAL TARGETING SIGNAL 1 RECEPTOR PEX5"/>
    <property type="match status" value="1"/>
</dbReference>
<evidence type="ECO:0000313" key="4">
    <source>
        <dbReference type="Proteomes" id="UP000271974"/>
    </source>
</evidence>
<evidence type="ECO:0000256" key="1">
    <source>
        <dbReference type="ARBA" id="ARBA00022737"/>
    </source>
</evidence>
<dbReference type="Proteomes" id="UP000271974">
    <property type="component" value="Unassembled WGS sequence"/>
</dbReference>
<dbReference type="Gene3D" id="1.25.40.10">
    <property type="entry name" value="Tetratricopeptide repeat domain"/>
    <property type="match status" value="1"/>
</dbReference>
<dbReference type="GO" id="GO:0016560">
    <property type="term" value="P:protein import into peroxisome matrix, docking"/>
    <property type="evidence" value="ECO:0007669"/>
    <property type="project" value="TreeGrafter"/>
</dbReference>
<organism evidence="3 4">
    <name type="scientific">Elysia chlorotica</name>
    <name type="common">Eastern emerald elysia</name>
    <name type="synonym">Sea slug</name>
    <dbReference type="NCBI Taxonomy" id="188477"/>
    <lineage>
        <taxon>Eukaryota</taxon>
        <taxon>Metazoa</taxon>
        <taxon>Spiralia</taxon>
        <taxon>Lophotrochozoa</taxon>
        <taxon>Mollusca</taxon>
        <taxon>Gastropoda</taxon>
        <taxon>Heterobranchia</taxon>
        <taxon>Euthyneura</taxon>
        <taxon>Panpulmonata</taxon>
        <taxon>Sacoglossa</taxon>
        <taxon>Placobranchoidea</taxon>
        <taxon>Plakobranchidae</taxon>
        <taxon>Elysia</taxon>
    </lineage>
</organism>
<dbReference type="OrthoDB" id="10006023at2759"/>
<evidence type="ECO:0000256" key="2">
    <source>
        <dbReference type="ARBA" id="ARBA00022803"/>
    </source>
</evidence>
<keyword evidence="1" id="KW-0677">Repeat</keyword>
<feature type="non-terminal residue" evidence="3">
    <location>
        <position position="370"/>
    </location>
</feature>
<keyword evidence="2" id="KW-0802">TPR repeat</keyword>
<dbReference type="InterPro" id="IPR024111">
    <property type="entry name" value="PEX5/PEX5L"/>
</dbReference>
<dbReference type="AlphaFoldDB" id="A0A3S1HYU2"/>
<dbReference type="GO" id="GO:0005829">
    <property type="term" value="C:cytosol"/>
    <property type="evidence" value="ECO:0007669"/>
    <property type="project" value="TreeGrafter"/>
</dbReference>